<accession>A0A563VU29</accession>
<proteinExistence type="predicted"/>
<gene>
    <name evidence="2" type="ORF">H1P_2970010</name>
</gene>
<dbReference type="OrthoDB" id="9799321at2"/>
<dbReference type="EMBL" id="CAACVJ010000220">
    <property type="protein sequence ID" value="VEP14913.1"/>
    <property type="molecule type" value="Genomic_DNA"/>
</dbReference>
<feature type="domain" description="N-acetyltransferase" evidence="1">
    <location>
        <begin position="35"/>
        <end position="169"/>
    </location>
</feature>
<dbReference type="PANTHER" id="PTHR43792">
    <property type="entry name" value="GNAT FAMILY, PUTATIVE (AFU_ORTHOLOGUE AFUA_3G00765)-RELATED-RELATED"/>
    <property type="match status" value="1"/>
</dbReference>
<evidence type="ECO:0000313" key="3">
    <source>
        <dbReference type="Proteomes" id="UP000320055"/>
    </source>
</evidence>
<dbReference type="InterPro" id="IPR000182">
    <property type="entry name" value="GNAT_dom"/>
</dbReference>
<keyword evidence="2" id="KW-0687">Ribonucleoprotein</keyword>
<sequence>MSFLIKMLKYISNQLQKIMLTPNHILLNVEIVTERLLLQPISIVYEDDIFKEFNEEITTYTYPCPARDISETRSFIEDSIAGMKNEKDLHCVILDKDTQEFLGCAGIHNINGKSPELGIWLKKSAHGNGYGLETIAALKKWADNNLEYEQLIYPVDKANIPSKRIPEKLSGKIAREFEQVNLSGRVLQIIEFRIPKN</sequence>
<name>A0A563VU29_9CYAN</name>
<dbReference type="GO" id="GO:0016747">
    <property type="term" value="F:acyltransferase activity, transferring groups other than amino-acyl groups"/>
    <property type="evidence" value="ECO:0007669"/>
    <property type="project" value="InterPro"/>
</dbReference>
<dbReference type="InterPro" id="IPR051531">
    <property type="entry name" value="N-acetyltransferase"/>
</dbReference>
<dbReference type="SUPFAM" id="SSF55729">
    <property type="entry name" value="Acyl-CoA N-acyltransferases (Nat)"/>
    <property type="match status" value="1"/>
</dbReference>
<keyword evidence="2" id="KW-0808">Transferase</keyword>
<dbReference type="InterPro" id="IPR016181">
    <property type="entry name" value="Acyl_CoA_acyltransferase"/>
</dbReference>
<dbReference type="Proteomes" id="UP000320055">
    <property type="component" value="Unassembled WGS sequence"/>
</dbReference>
<keyword evidence="3" id="KW-1185">Reference proteome</keyword>
<keyword evidence="2" id="KW-0689">Ribosomal protein</keyword>
<organism evidence="2 3">
    <name type="scientific">Hyella patelloides LEGE 07179</name>
    <dbReference type="NCBI Taxonomy" id="945734"/>
    <lineage>
        <taxon>Bacteria</taxon>
        <taxon>Bacillati</taxon>
        <taxon>Cyanobacteriota</taxon>
        <taxon>Cyanophyceae</taxon>
        <taxon>Pleurocapsales</taxon>
        <taxon>Hyellaceae</taxon>
        <taxon>Hyella</taxon>
    </lineage>
</organism>
<reference evidence="2 3" key="1">
    <citation type="submission" date="2019-01" db="EMBL/GenBank/DDBJ databases">
        <authorList>
            <person name="Brito A."/>
        </authorList>
    </citation>
    <scope>NUCLEOTIDE SEQUENCE [LARGE SCALE GENOMIC DNA]</scope>
    <source>
        <strain evidence="2">1</strain>
    </source>
</reference>
<evidence type="ECO:0000313" key="2">
    <source>
        <dbReference type="EMBL" id="VEP14913.1"/>
    </source>
</evidence>
<evidence type="ECO:0000259" key="1">
    <source>
        <dbReference type="Pfam" id="PF13302"/>
    </source>
</evidence>
<protein>
    <submittedName>
        <fullName evidence="2">Acetyltransferase, ribosomal protein N-acetylase</fullName>
    </submittedName>
</protein>
<dbReference type="GO" id="GO:0005840">
    <property type="term" value="C:ribosome"/>
    <property type="evidence" value="ECO:0007669"/>
    <property type="project" value="UniProtKB-KW"/>
</dbReference>
<dbReference type="AlphaFoldDB" id="A0A563VU29"/>
<dbReference type="Gene3D" id="3.40.630.30">
    <property type="match status" value="1"/>
</dbReference>
<dbReference type="Pfam" id="PF13302">
    <property type="entry name" value="Acetyltransf_3"/>
    <property type="match status" value="1"/>
</dbReference>